<evidence type="ECO:0000256" key="5">
    <source>
        <dbReference type="ARBA" id="ARBA00022729"/>
    </source>
</evidence>
<dbReference type="PROSITE" id="PS50054">
    <property type="entry name" value="TYR_PHOSPHATASE_DUAL"/>
    <property type="match status" value="1"/>
</dbReference>
<dbReference type="GO" id="GO:0005737">
    <property type="term" value="C:cytoplasm"/>
    <property type="evidence" value="ECO:0007669"/>
    <property type="project" value="TreeGrafter"/>
</dbReference>
<dbReference type="GO" id="GO:0004725">
    <property type="term" value="F:protein tyrosine phosphatase activity"/>
    <property type="evidence" value="ECO:0007669"/>
    <property type="project" value="UniProtKB-EC"/>
</dbReference>
<keyword evidence="5" id="KW-0732">Signal</keyword>
<evidence type="ECO:0000313" key="14">
    <source>
        <dbReference type="WBParaSite" id="ACRNAN_Path_483.g1813.t1"/>
    </source>
</evidence>
<dbReference type="InterPro" id="IPR000387">
    <property type="entry name" value="Tyr_Pase_dom"/>
</dbReference>
<dbReference type="AlphaFoldDB" id="A0A914C790"/>
<evidence type="ECO:0000256" key="1">
    <source>
        <dbReference type="ARBA" id="ARBA00004236"/>
    </source>
</evidence>
<name>A0A914C790_9BILA</name>
<evidence type="ECO:0000313" key="13">
    <source>
        <dbReference type="Proteomes" id="UP000887540"/>
    </source>
</evidence>
<dbReference type="InterPro" id="IPR000340">
    <property type="entry name" value="Dual-sp_phosphatase_cat-dom"/>
</dbReference>
<keyword evidence="13" id="KW-1185">Reference proteome</keyword>
<protein>
    <recommendedName>
        <fullName evidence="3">protein-tyrosine-phosphatase</fullName>
        <ecNumber evidence="3">3.1.3.48</ecNumber>
    </recommendedName>
</protein>
<feature type="compositionally biased region" description="Polar residues" evidence="10">
    <location>
        <begin position="85"/>
        <end position="108"/>
    </location>
</feature>
<dbReference type="Pfam" id="PF00782">
    <property type="entry name" value="DSPc"/>
    <property type="match status" value="1"/>
</dbReference>
<feature type="domain" description="Tyrosine specific protein phosphatases" evidence="12">
    <location>
        <begin position="364"/>
        <end position="433"/>
    </location>
</feature>
<sequence length="682" mass="75546">MSNRGMFSGHPPLPVSKHFGKLNNVGKVLAQDEEPSTSSLEDTRAFFAADDSDSYSISLTCRTIDITPTLRRSMPSVAQGRHLSSAGQSVDSDNFSIQSRETSSLPTQSRVTSAASSSSRSHSTTTRNSSNVDAEQIQLYLKKRDSKTSINSSMVNIRPISSDTFRKKGRKVNNNQTERKISISSIDSTKEDKIVSNLERNCASPVILPAPHHEQHSAEDLTGSQSSSSLLNGSWHSATDLNKSHSDSENSNRAASLSRPKSHYIGEIVWQVDEYVYCGGIEAVMNLNLLCRLNIEYIVDLSGGDDILGPRSECPCLCSRRTAHSRMTMTIKIKDDSEIGPRLDRGNSIDEDVQTREEIIAYFEDLINLIRKARISNKSILIHSHKGRNRAPAFVAAYLMHSQRITRVQAINMVSEFMSKMRPGICISDSLQRALMRWQTILALFAYIGNISIISGQPDEPSPECVKASKACENDTDCIHRLAVLQSTCVTNTCQPQCRVAALNLYQNRLGRLLMRTDASCVPGKYELEKCGFLPNKSPKHCSFVKLMCEADLQCNAKWEVFVSECEPETSQGKCSDKCRKHLNATFATPLGAEFKTCTCTDKDDQLCDILKMTILKSCTETPNETIQKPSTGIPPRPVKPILTVPNRTDESPDSAIAQCSNILLSTLSLISMFVFKWCIYG</sequence>
<dbReference type="Gene3D" id="3.90.190.10">
    <property type="entry name" value="Protein tyrosine phosphatase superfamily"/>
    <property type="match status" value="1"/>
</dbReference>
<evidence type="ECO:0000256" key="8">
    <source>
        <dbReference type="ARBA" id="ARBA00023136"/>
    </source>
</evidence>
<keyword evidence="9" id="KW-0325">Glycoprotein</keyword>
<evidence type="ECO:0000259" key="11">
    <source>
        <dbReference type="PROSITE" id="PS50054"/>
    </source>
</evidence>
<reference evidence="14" key="1">
    <citation type="submission" date="2022-11" db="UniProtKB">
        <authorList>
            <consortium name="WormBaseParasite"/>
        </authorList>
    </citation>
    <scope>IDENTIFICATION</scope>
</reference>
<dbReference type="SUPFAM" id="SSF52799">
    <property type="entry name" value="(Phosphotyrosine protein) phosphatases II"/>
    <property type="match status" value="1"/>
</dbReference>
<dbReference type="InterPro" id="IPR029021">
    <property type="entry name" value="Prot-tyrosine_phosphatase-like"/>
</dbReference>
<dbReference type="WBParaSite" id="ACRNAN_Path_483.g1813.t1">
    <property type="protein sequence ID" value="ACRNAN_Path_483.g1813.t1"/>
    <property type="gene ID" value="ACRNAN_Path_483.g1813"/>
</dbReference>
<keyword evidence="4" id="KW-1003">Cell membrane</keyword>
<dbReference type="InterPro" id="IPR020422">
    <property type="entry name" value="TYR_PHOSPHATASE_DUAL_dom"/>
</dbReference>
<evidence type="ECO:0000256" key="3">
    <source>
        <dbReference type="ARBA" id="ARBA00013064"/>
    </source>
</evidence>
<keyword evidence="7" id="KW-0904">Protein phosphatase</keyword>
<dbReference type="SMART" id="SM00907">
    <property type="entry name" value="GDNF"/>
    <property type="match status" value="2"/>
</dbReference>
<evidence type="ECO:0000256" key="4">
    <source>
        <dbReference type="ARBA" id="ARBA00022475"/>
    </source>
</evidence>
<dbReference type="SMART" id="SM00195">
    <property type="entry name" value="DSPc"/>
    <property type="match status" value="1"/>
</dbReference>
<dbReference type="PANTHER" id="PTHR10159">
    <property type="entry name" value="DUAL SPECIFICITY PROTEIN PHOSPHATASE"/>
    <property type="match status" value="1"/>
</dbReference>
<comment type="similarity">
    <text evidence="2">Belongs to the protein-tyrosine phosphatase family. Non-receptor class dual specificity subfamily.</text>
</comment>
<dbReference type="PANTHER" id="PTHR10159:SF529">
    <property type="entry name" value="TYROSINE-PROTEIN PHOSPHATASE DOMAIN-CONTAINING PROTEIN"/>
    <property type="match status" value="1"/>
</dbReference>
<feature type="domain" description="Tyrosine-protein phosphatase" evidence="11">
    <location>
        <begin position="267"/>
        <end position="444"/>
    </location>
</feature>
<feature type="compositionally biased region" description="Low complexity" evidence="10">
    <location>
        <begin position="109"/>
        <end position="132"/>
    </location>
</feature>
<dbReference type="CDD" id="cd14498">
    <property type="entry name" value="DSP"/>
    <property type="match status" value="1"/>
</dbReference>
<dbReference type="EC" id="3.1.3.48" evidence="3"/>
<proteinExistence type="inferred from homology"/>
<dbReference type="PROSITE" id="PS50056">
    <property type="entry name" value="TYR_PHOSPHATASE_2"/>
    <property type="match status" value="1"/>
</dbReference>
<dbReference type="GO" id="GO:0043409">
    <property type="term" value="P:negative regulation of MAPK cascade"/>
    <property type="evidence" value="ECO:0007669"/>
    <property type="project" value="TreeGrafter"/>
</dbReference>
<evidence type="ECO:0000259" key="12">
    <source>
        <dbReference type="PROSITE" id="PS50056"/>
    </source>
</evidence>
<evidence type="ECO:0000256" key="2">
    <source>
        <dbReference type="ARBA" id="ARBA00008601"/>
    </source>
</evidence>
<comment type="subcellular location">
    <subcellularLocation>
        <location evidence="1">Cell membrane</location>
    </subcellularLocation>
</comment>
<dbReference type="InterPro" id="IPR016017">
    <property type="entry name" value="GDNF/GAS1"/>
</dbReference>
<feature type="region of interest" description="Disordered" evidence="10">
    <location>
        <begin position="75"/>
        <end position="132"/>
    </location>
</feature>
<evidence type="ECO:0000256" key="9">
    <source>
        <dbReference type="ARBA" id="ARBA00023180"/>
    </source>
</evidence>
<organism evidence="13 14">
    <name type="scientific">Acrobeloides nanus</name>
    <dbReference type="NCBI Taxonomy" id="290746"/>
    <lineage>
        <taxon>Eukaryota</taxon>
        <taxon>Metazoa</taxon>
        <taxon>Ecdysozoa</taxon>
        <taxon>Nematoda</taxon>
        <taxon>Chromadorea</taxon>
        <taxon>Rhabditida</taxon>
        <taxon>Tylenchina</taxon>
        <taxon>Cephalobomorpha</taxon>
        <taxon>Cephaloboidea</taxon>
        <taxon>Cephalobidae</taxon>
        <taxon>Acrobeloides</taxon>
    </lineage>
</organism>
<feature type="compositionally biased region" description="Polar residues" evidence="10">
    <location>
        <begin position="172"/>
        <end position="185"/>
    </location>
</feature>
<dbReference type="Proteomes" id="UP000887540">
    <property type="component" value="Unplaced"/>
</dbReference>
<accession>A0A914C790</accession>
<keyword evidence="8" id="KW-0472">Membrane</keyword>
<evidence type="ECO:0000256" key="6">
    <source>
        <dbReference type="ARBA" id="ARBA00022801"/>
    </source>
</evidence>
<evidence type="ECO:0000256" key="7">
    <source>
        <dbReference type="ARBA" id="ARBA00022912"/>
    </source>
</evidence>
<evidence type="ECO:0000256" key="10">
    <source>
        <dbReference type="SAM" id="MobiDB-lite"/>
    </source>
</evidence>
<dbReference type="GO" id="GO:0005886">
    <property type="term" value="C:plasma membrane"/>
    <property type="evidence" value="ECO:0007669"/>
    <property type="project" value="UniProtKB-SubCell"/>
</dbReference>
<feature type="region of interest" description="Disordered" evidence="10">
    <location>
        <begin position="166"/>
        <end position="185"/>
    </location>
</feature>
<keyword evidence="6" id="KW-0378">Hydrolase</keyword>